<comment type="similarity">
    <text evidence="1 7">Belongs to the phospholipase B-like family.</text>
</comment>
<keyword evidence="6" id="KW-0325">Glycoprotein</keyword>
<organism evidence="8 9">
    <name type="scientific">Paragonimus heterotremus</name>
    <dbReference type="NCBI Taxonomy" id="100268"/>
    <lineage>
        <taxon>Eukaryota</taxon>
        <taxon>Metazoa</taxon>
        <taxon>Spiralia</taxon>
        <taxon>Lophotrochozoa</taxon>
        <taxon>Platyhelminthes</taxon>
        <taxon>Trematoda</taxon>
        <taxon>Digenea</taxon>
        <taxon>Plagiorchiida</taxon>
        <taxon>Troglotremata</taxon>
        <taxon>Troglotrematidae</taxon>
        <taxon>Paragonimus</taxon>
    </lineage>
</organism>
<dbReference type="GO" id="GO:0005576">
    <property type="term" value="C:extracellular region"/>
    <property type="evidence" value="ECO:0007669"/>
    <property type="project" value="TreeGrafter"/>
</dbReference>
<dbReference type="InterPro" id="IPR007000">
    <property type="entry name" value="PLipase_B-like"/>
</dbReference>
<feature type="signal peptide" evidence="7">
    <location>
        <begin position="1"/>
        <end position="27"/>
    </location>
</feature>
<dbReference type="EC" id="3.1.1.-" evidence="7"/>
<evidence type="ECO:0000313" key="8">
    <source>
        <dbReference type="EMBL" id="KAF5399346.1"/>
    </source>
</evidence>
<evidence type="ECO:0000313" key="9">
    <source>
        <dbReference type="Proteomes" id="UP000748531"/>
    </source>
</evidence>
<dbReference type="Pfam" id="PF04916">
    <property type="entry name" value="Phospholip_B"/>
    <property type="match status" value="1"/>
</dbReference>
<dbReference type="EMBL" id="LUCH01004129">
    <property type="protein sequence ID" value="KAF5399346.1"/>
    <property type="molecule type" value="Genomic_DNA"/>
</dbReference>
<dbReference type="Proteomes" id="UP000748531">
    <property type="component" value="Unassembled WGS sequence"/>
</dbReference>
<keyword evidence="2 7" id="KW-0732">Signal</keyword>
<accession>A0A8J4TAH0</accession>
<sequence length="600" mass="68366">MYWRHAVRLRMLLLPIVLSYLCSLVSSGEPLEALIYVYKEHGADHFRYMEYKSVSEVVLDFPIVSIALHDNEIEKNGWTTLSVMTSDVVPDKYQAYWAGFLETNITYELTNASYENSVAGLCPEPLTPQCKKLKAYLSENMEYVITQYLTFGGNDEFWYQVGLQMWQLKGISDAYRHIFVSDASTLTDDYLLSLKDDVLAVYLLQLSGDLSEILKALALPELINQVNQFGLPTVSSPSCSALIKLIKGDVYLSHVTWSPYSMMLRVLKHYNFPWKINGRASEKTPGYAVTFSSYPSVISSVDDFYITSAKLVSIETTIGNSNEELWRIVRNGASNSVLEPFRVMTANRMARNGAEWVSYFKNQNCGTYNNQWMIFDANLYKPNKPLPAKGLLTVAEQIPGLVYDADVTDVLKRQTYWASYNLPYFPLIYNASGVPAKVAKYGDWYDYNKTARAQMFRRDHSSVKDLATMHKLMRYNNFKVDPLSYCNCTPNYTAENAVSARSDLNDPNGTYSIPAFEYRLHGGTDVKITNYTMIYMMNMLATSGPTYDNVPPFQWSKIPVKVPKPRMHPDKWMFTPIVTDFTEYLGGNLVPKPPKLISVF</sequence>
<dbReference type="GO" id="GO:0009395">
    <property type="term" value="P:phospholipid catabolic process"/>
    <property type="evidence" value="ECO:0007669"/>
    <property type="project" value="TreeGrafter"/>
</dbReference>
<evidence type="ECO:0000256" key="6">
    <source>
        <dbReference type="ARBA" id="ARBA00023180"/>
    </source>
</evidence>
<keyword evidence="4 7" id="KW-0442">Lipid degradation</keyword>
<comment type="function">
    <text evidence="7">Putative phospholipase.</text>
</comment>
<proteinExistence type="inferred from homology"/>
<evidence type="ECO:0000256" key="2">
    <source>
        <dbReference type="ARBA" id="ARBA00022729"/>
    </source>
</evidence>
<keyword evidence="9" id="KW-1185">Reference proteome</keyword>
<dbReference type="PANTHER" id="PTHR12370">
    <property type="entry name" value="PHOSPHOLIPASE B-RELATED"/>
    <property type="match status" value="1"/>
</dbReference>
<reference evidence="8" key="1">
    <citation type="submission" date="2019-05" db="EMBL/GenBank/DDBJ databases">
        <title>Annotation for the trematode Paragonimus heterotremus.</title>
        <authorList>
            <person name="Choi Y.-J."/>
        </authorList>
    </citation>
    <scope>NUCLEOTIDE SEQUENCE</scope>
    <source>
        <strain evidence="8">LC</strain>
    </source>
</reference>
<evidence type="ECO:0000256" key="7">
    <source>
        <dbReference type="RuleBase" id="RU364138"/>
    </source>
</evidence>
<evidence type="ECO:0000256" key="5">
    <source>
        <dbReference type="ARBA" id="ARBA00023098"/>
    </source>
</evidence>
<gene>
    <name evidence="8" type="ORF">PHET_07089</name>
</gene>
<keyword evidence="3 7" id="KW-0378">Hydrolase</keyword>
<feature type="chain" id="PRO_5035341599" description="Phospholipase B-like" evidence="7">
    <location>
        <begin position="28"/>
        <end position="600"/>
    </location>
</feature>
<dbReference type="OrthoDB" id="443524at2759"/>
<evidence type="ECO:0000256" key="4">
    <source>
        <dbReference type="ARBA" id="ARBA00022963"/>
    </source>
</evidence>
<keyword evidence="5 7" id="KW-0443">Lipid metabolism</keyword>
<name>A0A8J4TAH0_9TREM</name>
<dbReference type="AlphaFoldDB" id="A0A8J4TAH0"/>
<comment type="caution">
    <text evidence="8">The sequence shown here is derived from an EMBL/GenBank/DDBJ whole genome shotgun (WGS) entry which is preliminary data.</text>
</comment>
<dbReference type="PANTHER" id="PTHR12370:SF3">
    <property type="entry name" value="PHOSPHOLIPASE B-LIKE 2-RELATED"/>
    <property type="match status" value="1"/>
</dbReference>
<protein>
    <recommendedName>
        <fullName evidence="7">Phospholipase B-like</fullName>
        <ecNumber evidence="7">3.1.1.-</ecNumber>
    </recommendedName>
</protein>
<dbReference type="GO" id="GO:0004620">
    <property type="term" value="F:phospholipase activity"/>
    <property type="evidence" value="ECO:0007669"/>
    <property type="project" value="InterPro"/>
</dbReference>
<dbReference type="Gene3D" id="3.60.60.30">
    <property type="match status" value="1"/>
</dbReference>
<evidence type="ECO:0000256" key="3">
    <source>
        <dbReference type="ARBA" id="ARBA00022801"/>
    </source>
</evidence>
<evidence type="ECO:0000256" key="1">
    <source>
        <dbReference type="ARBA" id="ARBA00007835"/>
    </source>
</evidence>